<keyword evidence="4 17" id="KW-0547">Nucleotide-binding</keyword>
<comment type="catalytic activity">
    <reaction evidence="16 17">
        <text>hexadecanoate + ATP + CoA = hexadecanoyl-CoA + AMP + diphosphate</text>
        <dbReference type="Rhea" id="RHEA:30751"/>
        <dbReference type="ChEBI" id="CHEBI:7896"/>
        <dbReference type="ChEBI" id="CHEBI:30616"/>
        <dbReference type="ChEBI" id="CHEBI:33019"/>
        <dbReference type="ChEBI" id="CHEBI:57287"/>
        <dbReference type="ChEBI" id="CHEBI:57379"/>
        <dbReference type="ChEBI" id="CHEBI:456215"/>
    </reaction>
    <physiologicalReaction direction="left-to-right" evidence="16 17">
        <dbReference type="Rhea" id="RHEA:30752"/>
    </physiologicalReaction>
</comment>
<evidence type="ECO:0000256" key="14">
    <source>
        <dbReference type="ARBA" id="ARBA00024565"/>
    </source>
</evidence>
<keyword evidence="5" id="KW-1000">Mitochondrion outer membrane</keyword>
<evidence type="ECO:0000313" key="20">
    <source>
        <dbReference type="Proteomes" id="UP000710432"/>
    </source>
</evidence>
<gene>
    <name evidence="19" type="ORF">LTLLF_170790</name>
</gene>
<dbReference type="SUPFAM" id="SSF56801">
    <property type="entry name" value="Acetyl-CoA synthetase-like"/>
    <property type="match status" value="1"/>
</dbReference>
<dbReference type="InterPro" id="IPR000873">
    <property type="entry name" value="AMP-dep_synth/lig_dom"/>
</dbReference>
<dbReference type="PANTHER" id="PTHR43272">
    <property type="entry name" value="LONG-CHAIN-FATTY-ACID--COA LIGASE"/>
    <property type="match status" value="1"/>
</dbReference>
<dbReference type="InterPro" id="IPR042099">
    <property type="entry name" value="ANL_N_sf"/>
</dbReference>
<comment type="catalytic activity">
    <reaction evidence="9 17">
        <text>5-hydroxy-(6E,8Z,11Z,14Z)-eicosatetraenoate + ATP + CoA = 5-hydroxy-(6E,8Z,11Z,14Z)-eicosatetraenoyl-CoA + AMP + diphosphate</text>
        <dbReference type="Rhea" id="RHEA:52108"/>
        <dbReference type="ChEBI" id="CHEBI:30616"/>
        <dbReference type="ChEBI" id="CHEBI:33019"/>
        <dbReference type="ChEBI" id="CHEBI:57287"/>
        <dbReference type="ChEBI" id="CHEBI:65341"/>
        <dbReference type="ChEBI" id="CHEBI:136407"/>
        <dbReference type="ChEBI" id="CHEBI:456215"/>
    </reaction>
    <physiologicalReaction direction="left-to-right" evidence="9 17">
        <dbReference type="Rhea" id="RHEA:52109"/>
    </physiologicalReaction>
</comment>
<dbReference type="AlphaFoldDB" id="A0A8J6GAC6"/>
<evidence type="ECO:0000256" key="5">
    <source>
        <dbReference type="ARBA" id="ARBA00022787"/>
    </source>
</evidence>
<dbReference type="EMBL" id="JAATJU010023800">
    <property type="protein sequence ID" value="KAH0506989.1"/>
    <property type="molecule type" value="Genomic_DNA"/>
</dbReference>
<evidence type="ECO:0000256" key="7">
    <source>
        <dbReference type="ARBA" id="ARBA00022840"/>
    </source>
</evidence>
<proteinExistence type="inferred from homology"/>
<evidence type="ECO:0000256" key="9">
    <source>
        <dbReference type="ARBA" id="ARBA00024469"/>
    </source>
</evidence>
<organism evidence="19 20">
    <name type="scientific">Microtus ochrogaster</name>
    <name type="common">Prairie vole</name>
    <dbReference type="NCBI Taxonomy" id="79684"/>
    <lineage>
        <taxon>Eukaryota</taxon>
        <taxon>Metazoa</taxon>
        <taxon>Chordata</taxon>
        <taxon>Craniata</taxon>
        <taxon>Vertebrata</taxon>
        <taxon>Euteleostomi</taxon>
        <taxon>Mammalia</taxon>
        <taxon>Eutheria</taxon>
        <taxon>Euarchontoglires</taxon>
        <taxon>Glires</taxon>
        <taxon>Rodentia</taxon>
        <taxon>Myomorpha</taxon>
        <taxon>Muroidea</taxon>
        <taxon>Cricetidae</taxon>
        <taxon>Arvicolinae</taxon>
        <taxon>Microtus</taxon>
    </lineage>
</organism>
<evidence type="ECO:0000256" key="8">
    <source>
        <dbReference type="ARBA" id="ARBA00023098"/>
    </source>
</evidence>
<evidence type="ECO:0000256" key="2">
    <source>
        <dbReference type="ARBA" id="ARBA00006432"/>
    </source>
</evidence>
<keyword evidence="3 17" id="KW-0436">Ligase</keyword>
<name>A0A8J6GAC6_MICOH</name>
<dbReference type="Proteomes" id="UP000710432">
    <property type="component" value="Unassembled WGS sequence"/>
</dbReference>
<evidence type="ECO:0000256" key="13">
    <source>
        <dbReference type="ARBA" id="ARBA00024548"/>
    </source>
</evidence>
<comment type="catalytic activity">
    <reaction evidence="10">
        <text>a long-chain fatty acid + ATP + CoA = a long-chain fatty acyl-CoA + AMP + diphosphate</text>
        <dbReference type="Rhea" id="RHEA:15421"/>
        <dbReference type="ChEBI" id="CHEBI:30616"/>
        <dbReference type="ChEBI" id="CHEBI:33019"/>
        <dbReference type="ChEBI" id="CHEBI:57287"/>
        <dbReference type="ChEBI" id="CHEBI:57560"/>
        <dbReference type="ChEBI" id="CHEBI:83139"/>
        <dbReference type="ChEBI" id="CHEBI:456215"/>
        <dbReference type="EC" id="6.2.1.3"/>
    </reaction>
    <physiologicalReaction direction="left-to-right" evidence="10">
        <dbReference type="Rhea" id="RHEA:15422"/>
    </physiologicalReaction>
</comment>
<evidence type="ECO:0000256" key="16">
    <source>
        <dbReference type="ARBA" id="ARBA00049139"/>
    </source>
</evidence>
<comment type="catalytic activity">
    <reaction evidence="14 17">
        <text>(E)-hexadec-2-enoate + ATP + CoA = (2E)-hexadecenoyl-CoA + AMP + diphosphate</text>
        <dbReference type="Rhea" id="RHEA:36139"/>
        <dbReference type="ChEBI" id="CHEBI:30616"/>
        <dbReference type="ChEBI" id="CHEBI:33019"/>
        <dbReference type="ChEBI" id="CHEBI:57287"/>
        <dbReference type="ChEBI" id="CHEBI:61526"/>
        <dbReference type="ChEBI" id="CHEBI:72745"/>
        <dbReference type="ChEBI" id="CHEBI:456215"/>
    </reaction>
    <physiologicalReaction direction="left-to-right" evidence="14 17">
        <dbReference type="Rhea" id="RHEA:36140"/>
    </physiologicalReaction>
</comment>
<keyword evidence="6 17" id="KW-0276">Fatty acid metabolism</keyword>
<dbReference type="GO" id="GO:0005789">
    <property type="term" value="C:endoplasmic reticulum membrane"/>
    <property type="evidence" value="ECO:0007669"/>
    <property type="project" value="UniProtKB-SubCell"/>
</dbReference>
<dbReference type="CDD" id="cd05927">
    <property type="entry name" value="LC-FACS_euk"/>
    <property type="match status" value="1"/>
</dbReference>
<evidence type="ECO:0000256" key="17">
    <source>
        <dbReference type="RuleBase" id="RU369030"/>
    </source>
</evidence>
<evidence type="ECO:0000256" key="3">
    <source>
        <dbReference type="ARBA" id="ARBA00022598"/>
    </source>
</evidence>
<dbReference type="EC" id="6.2.1.3" evidence="17"/>
<comment type="catalytic activity">
    <reaction evidence="11 17">
        <text>12-hydroxy-(5Z,8Z,10E,14Z)-eicosatetraenoate + ATP + CoA = 12-hydroxy-(5Z,8Z,10E,14Z)-eicosatetraenoyl-CoA + AMP + diphosphate</text>
        <dbReference type="Rhea" id="RHEA:52112"/>
        <dbReference type="ChEBI" id="CHEBI:30616"/>
        <dbReference type="ChEBI" id="CHEBI:33019"/>
        <dbReference type="ChEBI" id="CHEBI:57287"/>
        <dbReference type="ChEBI" id="CHEBI:90718"/>
        <dbReference type="ChEBI" id="CHEBI:136408"/>
        <dbReference type="ChEBI" id="CHEBI:456215"/>
    </reaction>
    <physiologicalReaction direction="left-to-right" evidence="11 17">
        <dbReference type="Rhea" id="RHEA:52113"/>
    </physiologicalReaction>
</comment>
<dbReference type="PANTHER" id="PTHR43272:SF107">
    <property type="entry name" value="LONG-CHAIN-FATTY-ACID--COA LIGASE 5"/>
    <property type="match status" value="1"/>
</dbReference>
<comment type="subcellular location">
    <subcellularLocation>
        <location evidence="1">Endoplasmic reticulum membrane</location>
        <topology evidence="1">Single-pass type III membrane protein</topology>
    </subcellularLocation>
    <subcellularLocation>
        <location evidence="17">Mitochondrion outer membrane</location>
        <topology evidence="17">Single-pass membrane protein</topology>
    </subcellularLocation>
    <subcellularLocation>
        <location evidence="17">Endoplasmic reticulum membrane</location>
        <topology evidence="17">Single-pass membrane protein</topology>
    </subcellularLocation>
    <subcellularLocation>
        <location evidence="15">Mitochondrion outer membrane</location>
        <topology evidence="15">Single-pass type III membrane protein</topology>
    </subcellularLocation>
</comment>
<evidence type="ECO:0000256" key="4">
    <source>
        <dbReference type="ARBA" id="ARBA00022741"/>
    </source>
</evidence>
<dbReference type="GO" id="GO:0035338">
    <property type="term" value="P:long-chain fatty-acyl-CoA biosynthetic process"/>
    <property type="evidence" value="ECO:0007669"/>
    <property type="project" value="TreeGrafter"/>
</dbReference>
<keyword evidence="8 17" id="KW-0443">Lipid metabolism</keyword>
<feature type="domain" description="AMP-dependent synthetase/ligase" evidence="18">
    <location>
        <begin position="129"/>
        <end position="524"/>
    </location>
</feature>
<keyword evidence="17" id="KW-1133">Transmembrane helix</keyword>
<evidence type="ECO:0000256" key="10">
    <source>
        <dbReference type="ARBA" id="ARBA00024484"/>
    </source>
</evidence>
<evidence type="ECO:0000256" key="1">
    <source>
        <dbReference type="ARBA" id="ARBA00004643"/>
    </source>
</evidence>
<comment type="caution">
    <text evidence="19">The sequence shown here is derived from an EMBL/GenBank/DDBJ whole genome shotgun (WGS) entry which is preliminary data.</text>
</comment>
<comment type="function">
    <text evidence="17">Catalyzes the conversion of long-chain fatty acids to their active form acyl-CoAs for both synthesis of cellular lipids, and degradation via beta-oxidation.</text>
</comment>
<sequence length="678" mass="74759">MCLVPELGTSEAAACGAEPASQLQEEPFLDPATVTVLTRKLLAIHGLAAPHVCAMLSFCPGVGGGGFQGYLSSVHREMLFIFNFLFSPLPTPALICLLTFGTAIFLWLINRPQPVLPLIDLDNQSVGIEVSDRAEYLGSCLVHKGYKPSQDQFVGIFAQNRPEWVISELACYTYSMVAVPLYDTLGAEAIIYVINKADISVVICDTPEKATLLIENVEKNLTPGLKIVILMDPFDDELTRRGEKRGLEILALSEAENIGKENFKKPMPPSPDNLSVICFTSGTTGDPKGAMITHRNVVSNMSAFLKLLEPIFHPTPEDVSISYLPLAQMFERVVQAVLFSCGGRVGFFQGDIRLLPDDMKALKPTVFPTVPRLLNRVYDKVQNEAKTPLKKFLLNLAVMSKFNEVKNGIIRRNSLWDKLVFSKIQDGLGGKVRIMITGAAPISTPVLTFFRAAMGCSVFEAYGQTECTAGCTITSPGDWTAGHVGTPVACNFVKLEDVADMNYFSVNNEGEICIKGNNVFKGYLRDPEKTQEALDQDGWLHTGDIGRWLPNGTLKIIDRKKNIFKLAQGEYIAPEKIENVYIRSRPVLQVFVHGESLRSFLIGVVVPDPDSLPSFAAKIGVKGSFEELCQNQVKSIFVHPEPFSIENGLLTPTLKAKRVELARFFQTQIRSLYESIPE</sequence>
<evidence type="ECO:0000313" key="19">
    <source>
        <dbReference type="EMBL" id="KAH0506989.1"/>
    </source>
</evidence>
<dbReference type="GO" id="GO:0005524">
    <property type="term" value="F:ATP binding"/>
    <property type="evidence" value="ECO:0007669"/>
    <property type="project" value="UniProtKB-KW"/>
</dbReference>
<comment type="similarity">
    <text evidence="2 17">Belongs to the ATP-dependent AMP-binding enzyme family.</text>
</comment>
<keyword evidence="17" id="KW-0812">Transmembrane</keyword>
<evidence type="ECO:0000256" key="6">
    <source>
        <dbReference type="ARBA" id="ARBA00022832"/>
    </source>
</evidence>
<evidence type="ECO:0000256" key="15">
    <source>
        <dbReference type="ARBA" id="ARBA00025703"/>
    </source>
</evidence>
<reference evidence="19" key="1">
    <citation type="submission" date="2020-03" db="EMBL/GenBank/DDBJ databases">
        <title>Studies in the Genomics of Life Span.</title>
        <authorList>
            <person name="Glass D."/>
        </authorList>
    </citation>
    <scope>NUCLEOTIDE SEQUENCE</scope>
    <source>
        <strain evidence="19">LTLLF</strain>
        <tissue evidence="19">Muscle</tissue>
    </source>
</reference>
<dbReference type="GO" id="GO:0010747">
    <property type="term" value="P:positive regulation of long-chain fatty acid import across plasma membrane"/>
    <property type="evidence" value="ECO:0007669"/>
    <property type="project" value="TreeGrafter"/>
</dbReference>
<dbReference type="Pfam" id="PF00501">
    <property type="entry name" value="AMP-binding"/>
    <property type="match status" value="1"/>
</dbReference>
<keyword evidence="5" id="KW-0496">Mitochondrion</keyword>
<protein>
    <recommendedName>
        <fullName evidence="17">Long-chain-fatty-acid--CoA ligase</fullName>
        <ecNumber evidence="17">6.2.1.15</ecNumber>
        <ecNumber evidence="17">6.2.1.3</ecNumber>
    </recommendedName>
    <alternativeName>
        <fullName evidence="17">Acyl-CoA synthetase</fullName>
    </alternativeName>
    <alternativeName>
        <fullName evidence="17">Long-chain acyl-CoA synthetase</fullName>
    </alternativeName>
</protein>
<keyword evidence="7 17" id="KW-0067">ATP-binding</keyword>
<comment type="catalytic activity">
    <reaction evidence="12 17">
        <text>15-hydroxy-(5Z,8Z,11Z,13E)-eicosatetraenoate + ATP + CoA = 15-hydroxy-(5Z,8Z,11Z,13E)-eicosatetraenoyl-CoA + AMP + diphosphate</text>
        <dbReference type="Rhea" id="RHEA:52116"/>
        <dbReference type="ChEBI" id="CHEBI:30616"/>
        <dbReference type="ChEBI" id="CHEBI:33019"/>
        <dbReference type="ChEBI" id="CHEBI:57287"/>
        <dbReference type="ChEBI" id="CHEBI:78832"/>
        <dbReference type="ChEBI" id="CHEBI:136409"/>
        <dbReference type="ChEBI" id="CHEBI:456215"/>
    </reaction>
    <physiologicalReaction direction="left-to-right" evidence="12 17">
        <dbReference type="Rhea" id="RHEA:52117"/>
    </physiologicalReaction>
</comment>
<dbReference type="GO" id="GO:0047676">
    <property type="term" value="F:arachidonate-CoA ligase activity"/>
    <property type="evidence" value="ECO:0007669"/>
    <property type="project" value="UniProtKB-EC"/>
</dbReference>
<keyword evidence="17" id="KW-0472">Membrane</keyword>
<accession>A0A8J6GAC6</accession>
<comment type="catalytic activity">
    <reaction evidence="13 17">
        <text>(5Z,8Z,11Z,14Z)-eicosatetraenoate + ATP + CoA = (5Z,8Z,11Z,14Z)-eicosatetraenoyl-CoA + AMP + diphosphate</text>
        <dbReference type="Rhea" id="RHEA:19713"/>
        <dbReference type="ChEBI" id="CHEBI:30616"/>
        <dbReference type="ChEBI" id="CHEBI:32395"/>
        <dbReference type="ChEBI" id="CHEBI:33019"/>
        <dbReference type="ChEBI" id="CHEBI:57287"/>
        <dbReference type="ChEBI" id="CHEBI:57368"/>
        <dbReference type="ChEBI" id="CHEBI:456215"/>
        <dbReference type="EC" id="6.2.1.15"/>
    </reaction>
    <physiologicalReaction direction="left-to-right" evidence="13 17">
        <dbReference type="Rhea" id="RHEA:19714"/>
    </physiologicalReaction>
</comment>
<dbReference type="InterPro" id="IPR045311">
    <property type="entry name" value="LC-FACS_euk"/>
</dbReference>
<evidence type="ECO:0000256" key="11">
    <source>
        <dbReference type="ARBA" id="ARBA00024495"/>
    </source>
</evidence>
<evidence type="ECO:0000259" key="18">
    <source>
        <dbReference type="Pfam" id="PF00501"/>
    </source>
</evidence>
<feature type="transmembrane region" description="Helical" evidence="17">
    <location>
        <begin position="80"/>
        <end position="109"/>
    </location>
</feature>
<dbReference type="EC" id="6.2.1.15" evidence="17"/>
<dbReference type="Gene3D" id="3.40.50.12780">
    <property type="entry name" value="N-terminal domain of ligase-like"/>
    <property type="match status" value="1"/>
</dbReference>
<evidence type="ECO:0000256" key="12">
    <source>
        <dbReference type="ARBA" id="ARBA00024532"/>
    </source>
</evidence>
<dbReference type="PROSITE" id="PS00455">
    <property type="entry name" value="AMP_BINDING"/>
    <property type="match status" value="1"/>
</dbReference>
<dbReference type="GO" id="GO:0005741">
    <property type="term" value="C:mitochondrial outer membrane"/>
    <property type="evidence" value="ECO:0007669"/>
    <property type="project" value="UniProtKB-SubCell"/>
</dbReference>
<dbReference type="InterPro" id="IPR020845">
    <property type="entry name" value="AMP-binding_CS"/>
</dbReference>